<dbReference type="InterPro" id="IPR011834">
    <property type="entry name" value="Agluc_phsphrylas"/>
</dbReference>
<dbReference type="PANTHER" id="PTHR42655">
    <property type="entry name" value="GLYCOGEN PHOSPHORYLASE"/>
    <property type="match status" value="1"/>
</dbReference>
<dbReference type="Proteomes" id="UP000070256">
    <property type="component" value="Unassembled WGS sequence"/>
</dbReference>
<dbReference type="EMBL" id="LHYK01000014">
    <property type="protein sequence ID" value="KXB08062.1"/>
    <property type="molecule type" value="Genomic_DNA"/>
</dbReference>
<evidence type="ECO:0000256" key="2">
    <source>
        <dbReference type="SAM" id="Coils"/>
    </source>
</evidence>
<dbReference type="GO" id="GO:0030170">
    <property type="term" value="F:pyridoxal phosphate binding"/>
    <property type="evidence" value="ECO:0007669"/>
    <property type="project" value="InterPro"/>
</dbReference>
<dbReference type="GO" id="GO:0005975">
    <property type="term" value="P:carbohydrate metabolic process"/>
    <property type="evidence" value="ECO:0007669"/>
    <property type="project" value="InterPro"/>
</dbReference>
<keyword evidence="2" id="KW-0175">Coiled coil</keyword>
<sequence>ERVFTIGFARRAIPYKRANLIFHDTERLVQIDREIGDFQIIFAGKAHPKGEESKKMIKKVNDNIRDLKDDIETTYLENYNMDQAALLTSGADLWLNNPERGREACGTSGMKAACNGVPQLGTLDGWWIEGHIEDVTGWKIGSEPGEKKENDEEADANELYEKLENKIIPLFYSNKKKWTQIMRNAIAHNASFFNAHRMVREYVVNAF</sequence>
<dbReference type="NCBIfam" id="TIGR02094">
    <property type="entry name" value="more_P_ylases"/>
    <property type="match status" value="1"/>
</dbReference>
<accession>A0A133VNM8</accession>
<comment type="similarity">
    <text evidence="1">Belongs to the glycogen phosphorylase family.</text>
</comment>
<reference evidence="3 4" key="1">
    <citation type="journal article" date="2016" name="Sci. Rep.">
        <title>Metabolic traits of an uncultured archaeal lineage -MSBL1- from brine pools of the Red Sea.</title>
        <authorList>
            <person name="Mwirichia R."/>
            <person name="Alam I."/>
            <person name="Rashid M."/>
            <person name="Vinu M."/>
            <person name="Ba-Alawi W."/>
            <person name="Anthony Kamau A."/>
            <person name="Kamanda Ngugi D."/>
            <person name="Goker M."/>
            <person name="Klenk H.P."/>
            <person name="Bajic V."/>
            <person name="Stingl U."/>
        </authorList>
    </citation>
    <scope>NUCLEOTIDE SEQUENCE [LARGE SCALE GENOMIC DNA]</scope>
    <source>
        <strain evidence="3">SCGC-AAA385D11</strain>
    </source>
</reference>
<organism evidence="3 4">
    <name type="scientific">candidate division MSBL1 archaeon SCGC-AAA385D11</name>
    <dbReference type="NCBI Taxonomy" id="1698286"/>
    <lineage>
        <taxon>Archaea</taxon>
        <taxon>Methanobacteriati</taxon>
        <taxon>Methanobacteriota</taxon>
        <taxon>candidate division MSBL1</taxon>
    </lineage>
</organism>
<evidence type="ECO:0000313" key="3">
    <source>
        <dbReference type="EMBL" id="KXB08062.1"/>
    </source>
</evidence>
<dbReference type="InterPro" id="IPR052182">
    <property type="entry name" value="Glycogen/Maltodextrin_Phosph"/>
</dbReference>
<feature type="coiled-coil region" evidence="2">
    <location>
        <begin position="50"/>
        <end position="77"/>
    </location>
</feature>
<gene>
    <name evidence="3" type="ORF">AKJ58_01050</name>
</gene>
<dbReference type="AlphaFoldDB" id="A0A133VNM8"/>
<evidence type="ECO:0000313" key="4">
    <source>
        <dbReference type="Proteomes" id="UP000070256"/>
    </source>
</evidence>
<dbReference type="Pfam" id="PF00343">
    <property type="entry name" value="Phosphorylase"/>
    <property type="match status" value="1"/>
</dbReference>
<comment type="caution">
    <text evidence="3">The sequence shown here is derived from an EMBL/GenBank/DDBJ whole genome shotgun (WGS) entry which is preliminary data.</text>
</comment>
<dbReference type="PANTHER" id="PTHR42655:SF1">
    <property type="entry name" value="GLYCOGEN PHOSPHORYLASE"/>
    <property type="match status" value="1"/>
</dbReference>
<protein>
    <submittedName>
        <fullName evidence="3">Alpha-glucan phosphorylase</fullName>
    </submittedName>
</protein>
<dbReference type="PATRIC" id="fig|1698286.3.peg.79"/>
<name>A0A133VNM8_9EURY</name>
<dbReference type="InterPro" id="IPR000811">
    <property type="entry name" value="Glyco_trans_35"/>
</dbReference>
<evidence type="ECO:0000256" key="1">
    <source>
        <dbReference type="ARBA" id="ARBA00006047"/>
    </source>
</evidence>
<feature type="non-terminal residue" evidence="3">
    <location>
        <position position="1"/>
    </location>
</feature>
<dbReference type="Gene3D" id="3.40.50.2000">
    <property type="entry name" value="Glycogen Phosphorylase B"/>
    <property type="match status" value="1"/>
</dbReference>
<dbReference type="SUPFAM" id="SSF53756">
    <property type="entry name" value="UDP-Glycosyltransferase/glycogen phosphorylase"/>
    <property type="match status" value="1"/>
</dbReference>
<keyword evidence="4" id="KW-1185">Reference proteome</keyword>
<proteinExistence type="inferred from homology"/>
<dbReference type="GO" id="GO:0008184">
    <property type="term" value="F:glycogen phosphorylase activity"/>
    <property type="evidence" value="ECO:0007669"/>
    <property type="project" value="InterPro"/>
</dbReference>